<proteinExistence type="inferred from homology"/>
<evidence type="ECO:0000313" key="4">
    <source>
        <dbReference type="Proteomes" id="UP000284379"/>
    </source>
</evidence>
<dbReference type="EMBL" id="QSGO01000031">
    <property type="protein sequence ID" value="RHB29656.1"/>
    <property type="molecule type" value="Genomic_DNA"/>
</dbReference>
<dbReference type="AlphaFoldDB" id="A0A413V7W3"/>
<dbReference type="GO" id="GO:0015288">
    <property type="term" value="F:porin activity"/>
    <property type="evidence" value="ECO:0007669"/>
    <property type="project" value="InterPro"/>
</dbReference>
<dbReference type="Gene3D" id="2.40.160.180">
    <property type="entry name" value="Carbohydrate-selective porin OprB"/>
    <property type="match status" value="1"/>
</dbReference>
<evidence type="ECO:0000256" key="2">
    <source>
        <dbReference type="RuleBase" id="RU363072"/>
    </source>
</evidence>
<dbReference type="Proteomes" id="UP000284379">
    <property type="component" value="Unassembled WGS sequence"/>
</dbReference>
<reference evidence="3 4" key="1">
    <citation type="submission" date="2018-08" db="EMBL/GenBank/DDBJ databases">
        <title>A genome reference for cultivated species of the human gut microbiota.</title>
        <authorList>
            <person name="Zou Y."/>
            <person name="Xue W."/>
            <person name="Luo G."/>
        </authorList>
    </citation>
    <scope>NUCLEOTIDE SEQUENCE [LARGE SCALE GENOMIC DNA]</scope>
    <source>
        <strain evidence="3 4">AM40-30BH</strain>
    </source>
</reference>
<dbReference type="InterPro" id="IPR038673">
    <property type="entry name" value="OprB_sf"/>
</dbReference>
<dbReference type="GO" id="GO:0008643">
    <property type="term" value="P:carbohydrate transport"/>
    <property type="evidence" value="ECO:0007669"/>
    <property type="project" value="InterPro"/>
</dbReference>
<evidence type="ECO:0008006" key="5">
    <source>
        <dbReference type="Google" id="ProtNLM"/>
    </source>
</evidence>
<protein>
    <recommendedName>
        <fullName evidence="5">Porin</fullName>
    </recommendedName>
</protein>
<sequence>MYVGSKIYPESMKKIILLLAGYTGITPCISAQTIGTTYTTEVQYNFKSSANWVNLLRFETSIDIGKSGRFNYASIHIFKTSAQPIASDWQTFSNIEEINMAYGLAILGYTQKIRDILLFTGIRNVNEDYFVSPCTALFTNSSCGIFPTISANYPLGNYPLSAMCIHLDYKINNHWQLQYSLYNGLAHKVFEKGNNVFSICPSQEGIFNISELSYQQNRTYHGLYSGGFTIHNRLYSNNENGEQTLEEKKINFSGWFYLEQCLFKKNQKEINLLAQYSANLSINMGCKRYTGFGVTLSNIVFSSKENTLGTFINCARYTYGREVSYELTWKICMKKNFNLQPAFHLINNKEGTFSIGMLRASYTFNLPL</sequence>
<comment type="similarity">
    <text evidence="1 2">Belongs to the OprB family.</text>
</comment>
<dbReference type="InterPro" id="IPR007049">
    <property type="entry name" value="Carb-sel_porin_OprB"/>
</dbReference>
<dbReference type="Pfam" id="PF04966">
    <property type="entry name" value="OprB"/>
    <property type="match status" value="1"/>
</dbReference>
<name>A0A413V7W3_9BACE</name>
<accession>A0A413V7W3</accession>
<gene>
    <name evidence="3" type="ORF">DW888_19675</name>
</gene>
<organism evidence="3 4">
    <name type="scientific">Bacteroides nordii</name>
    <dbReference type="NCBI Taxonomy" id="291645"/>
    <lineage>
        <taxon>Bacteria</taxon>
        <taxon>Pseudomonadati</taxon>
        <taxon>Bacteroidota</taxon>
        <taxon>Bacteroidia</taxon>
        <taxon>Bacteroidales</taxon>
        <taxon>Bacteroidaceae</taxon>
        <taxon>Bacteroides</taxon>
    </lineage>
</organism>
<evidence type="ECO:0000256" key="1">
    <source>
        <dbReference type="ARBA" id="ARBA00008769"/>
    </source>
</evidence>
<dbReference type="GO" id="GO:0016020">
    <property type="term" value="C:membrane"/>
    <property type="evidence" value="ECO:0007669"/>
    <property type="project" value="InterPro"/>
</dbReference>
<comment type="caution">
    <text evidence="3">The sequence shown here is derived from an EMBL/GenBank/DDBJ whole genome shotgun (WGS) entry which is preliminary data.</text>
</comment>
<evidence type="ECO:0000313" key="3">
    <source>
        <dbReference type="EMBL" id="RHB29656.1"/>
    </source>
</evidence>